<keyword evidence="1" id="KW-0732">Signal</keyword>
<reference evidence="2 3" key="1">
    <citation type="journal article" date="2020" name="Genomics">
        <title>Complete, high-quality genomes from long-read metagenomic sequencing of two wolf lichen thalli reveals enigmatic genome architecture.</title>
        <authorList>
            <person name="McKenzie S.K."/>
            <person name="Walston R.F."/>
            <person name="Allen J.L."/>
        </authorList>
    </citation>
    <scope>NUCLEOTIDE SEQUENCE [LARGE SCALE GENOMIC DNA]</scope>
    <source>
        <strain evidence="2">WasteWater2</strain>
    </source>
</reference>
<evidence type="ECO:0000256" key="1">
    <source>
        <dbReference type="SAM" id="SignalP"/>
    </source>
</evidence>
<organism evidence="2 3">
    <name type="scientific">Letharia columbiana</name>
    <dbReference type="NCBI Taxonomy" id="112416"/>
    <lineage>
        <taxon>Eukaryota</taxon>
        <taxon>Fungi</taxon>
        <taxon>Dikarya</taxon>
        <taxon>Ascomycota</taxon>
        <taxon>Pezizomycotina</taxon>
        <taxon>Lecanoromycetes</taxon>
        <taxon>OSLEUM clade</taxon>
        <taxon>Lecanoromycetidae</taxon>
        <taxon>Lecanorales</taxon>
        <taxon>Lecanorineae</taxon>
        <taxon>Parmeliaceae</taxon>
        <taxon>Letharia</taxon>
    </lineage>
</organism>
<evidence type="ECO:0000313" key="3">
    <source>
        <dbReference type="Proteomes" id="UP000578531"/>
    </source>
</evidence>
<feature type="signal peptide" evidence="1">
    <location>
        <begin position="1"/>
        <end position="24"/>
    </location>
</feature>
<evidence type="ECO:0000313" key="2">
    <source>
        <dbReference type="EMBL" id="KAF6225990.1"/>
    </source>
</evidence>
<dbReference type="AlphaFoldDB" id="A0A8H6CLS0"/>
<dbReference type="EMBL" id="JACCJC010000096">
    <property type="protein sequence ID" value="KAF6225990.1"/>
    <property type="molecule type" value="Genomic_DNA"/>
</dbReference>
<dbReference type="RefSeq" id="XP_037158657.1">
    <property type="nucleotide sequence ID" value="XM_037314455.1"/>
</dbReference>
<sequence>MWLWGFALSVSAALSLISNSLVLANQRVNETGTFNVTTPASLKTLPDQVDYRVLGTPITIRFYGYGLDLDVKKGSALILLVTQGEQLVWDQPVEDDLLLADYEGMEFRFYPQVWITWRMLYETTLAMEYFFSHILRREFSFYLRLEGQEDFFGHGLMRMNDRRA</sequence>
<feature type="chain" id="PRO_5034233671" evidence="1">
    <location>
        <begin position="25"/>
        <end position="164"/>
    </location>
</feature>
<name>A0A8H6CLS0_9LECA</name>
<dbReference type="Proteomes" id="UP000578531">
    <property type="component" value="Unassembled WGS sequence"/>
</dbReference>
<protein>
    <submittedName>
        <fullName evidence="2">Uncharacterized protein</fullName>
    </submittedName>
</protein>
<dbReference type="GeneID" id="59294254"/>
<proteinExistence type="predicted"/>
<comment type="caution">
    <text evidence="2">The sequence shown here is derived from an EMBL/GenBank/DDBJ whole genome shotgun (WGS) entry which is preliminary data.</text>
</comment>
<gene>
    <name evidence="2" type="ORF">HO173_012620</name>
</gene>
<dbReference type="OrthoDB" id="10442081at2759"/>
<accession>A0A8H6CLS0</accession>
<keyword evidence="3" id="KW-1185">Reference proteome</keyword>